<reference evidence="11 12" key="1">
    <citation type="submission" date="2018-08" db="EMBL/GenBank/DDBJ databases">
        <title>A genome reference for cultivated species of the human gut microbiota.</title>
        <authorList>
            <person name="Zou Y."/>
            <person name="Xue W."/>
            <person name="Luo G."/>
        </authorList>
    </citation>
    <scope>NUCLEOTIDE SEQUENCE [LARGE SCALE GENOMIC DNA]</scope>
    <source>
        <strain evidence="9 13">AF21-53</strain>
        <strain evidence="10 12">AM18-14LB</strain>
        <strain evidence="8 11">TM10-17</strain>
    </source>
</reference>
<dbReference type="GO" id="GO:1990281">
    <property type="term" value="C:efflux pump complex"/>
    <property type="evidence" value="ECO:0007669"/>
    <property type="project" value="TreeGrafter"/>
</dbReference>
<dbReference type="AlphaFoldDB" id="A0A374MY85"/>
<dbReference type="GO" id="GO:0015562">
    <property type="term" value="F:efflux transmembrane transporter activity"/>
    <property type="evidence" value="ECO:0007669"/>
    <property type="project" value="TreeGrafter"/>
</dbReference>
<proteinExistence type="inferred from homology"/>
<dbReference type="Proteomes" id="UP000263754">
    <property type="component" value="Unassembled WGS sequence"/>
</dbReference>
<evidence type="ECO:0000313" key="10">
    <source>
        <dbReference type="EMBL" id="RHH30832.1"/>
    </source>
</evidence>
<feature type="domain" description="Multidrug resistance protein MdtA-like C-terminal permuted SH3" evidence="7">
    <location>
        <begin position="318"/>
        <end position="365"/>
    </location>
</feature>
<dbReference type="SUPFAM" id="SSF111369">
    <property type="entry name" value="HlyD-like secretion proteins"/>
    <property type="match status" value="1"/>
</dbReference>
<feature type="domain" description="Multidrug resistance protein MdtA-like barrel-sandwich hybrid" evidence="6">
    <location>
        <begin position="93"/>
        <end position="218"/>
    </location>
</feature>
<feature type="transmembrane region" description="Helical" evidence="5">
    <location>
        <begin position="26"/>
        <end position="50"/>
    </location>
</feature>
<dbReference type="NCBIfam" id="TIGR01730">
    <property type="entry name" value="RND_mfp"/>
    <property type="match status" value="1"/>
</dbReference>
<dbReference type="EMBL" id="QRJL01000007">
    <property type="protein sequence ID" value="RHH30832.1"/>
    <property type="molecule type" value="Genomic_DNA"/>
</dbReference>
<accession>A0A374MY85</accession>
<comment type="caution">
    <text evidence="8">The sequence shown here is derived from an EMBL/GenBank/DDBJ whole genome shotgun (WGS) entry which is preliminary data.</text>
</comment>
<comment type="similarity">
    <text evidence="2">Belongs to the membrane fusion protein (MFP) (TC 8.A.1) family.</text>
</comment>
<evidence type="ECO:0000259" key="6">
    <source>
        <dbReference type="Pfam" id="PF25917"/>
    </source>
</evidence>
<dbReference type="Gene3D" id="2.40.420.20">
    <property type="match status" value="1"/>
</dbReference>
<gene>
    <name evidence="10" type="ORF">DW216_12855</name>
    <name evidence="9" type="ORF">DWX87_12750</name>
    <name evidence="8" type="ORF">DXD90_08790</name>
</gene>
<dbReference type="EMBL" id="QRVP01000011">
    <property type="protein sequence ID" value="RGS54048.1"/>
    <property type="molecule type" value="Genomic_DNA"/>
</dbReference>
<keyword evidence="5" id="KW-0472">Membrane</keyword>
<keyword evidence="3" id="KW-0813">Transport</keyword>
<name>A0A374MY85_BACUN</name>
<dbReference type="EMBL" id="QSOF01000010">
    <property type="protein sequence ID" value="RGI76424.1"/>
    <property type="molecule type" value="Genomic_DNA"/>
</dbReference>
<evidence type="ECO:0000313" key="11">
    <source>
        <dbReference type="Proteomes" id="UP000263754"/>
    </source>
</evidence>
<organism evidence="8 11">
    <name type="scientific">Bacteroides uniformis</name>
    <dbReference type="NCBI Taxonomy" id="820"/>
    <lineage>
        <taxon>Bacteria</taxon>
        <taxon>Pseudomonadati</taxon>
        <taxon>Bacteroidota</taxon>
        <taxon>Bacteroidia</taxon>
        <taxon>Bacteroidales</taxon>
        <taxon>Bacteroidaceae</taxon>
        <taxon>Bacteroides</taxon>
    </lineage>
</organism>
<dbReference type="Proteomes" id="UP000283766">
    <property type="component" value="Unassembled WGS sequence"/>
</dbReference>
<keyword evidence="5" id="KW-1133">Transmembrane helix</keyword>
<feature type="coiled-coil region" evidence="4">
    <location>
        <begin position="132"/>
        <end position="183"/>
    </location>
</feature>
<evidence type="ECO:0000256" key="1">
    <source>
        <dbReference type="ARBA" id="ARBA00004196"/>
    </source>
</evidence>
<dbReference type="Pfam" id="PF25967">
    <property type="entry name" value="RND-MFP_C"/>
    <property type="match status" value="1"/>
</dbReference>
<evidence type="ECO:0000256" key="5">
    <source>
        <dbReference type="SAM" id="Phobius"/>
    </source>
</evidence>
<dbReference type="PANTHER" id="PTHR30469">
    <property type="entry name" value="MULTIDRUG RESISTANCE PROTEIN MDTA"/>
    <property type="match status" value="1"/>
</dbReference>
<dbReference type="Gene3D" id="2.40.50.100">
    <property type="match status" value="1"/>
</dbReference>
<evidence type="ECO:0000256" key="4">
    <source>
        <dbReference type="SAM" id="Coils"/>
    </source>
</evidence>
<protein>
    <submittedName>
        <fullName evidence="8">Efflux RND transporter periplasmic adaptor subunit</fullName>
    </submittedName>
</protein>
<dbReference type="Proteomes" id="UP000285283">
    <property type="component" value="Unassembled WGS sequence"/>
</dbReference>
<keyword evidence="5" id="KW-0812">Transmembrane</keyword>
<evidence type="ECO:0000313" key="13">
    <source>
        <dbReference type="Proteomes" id="UP000285283"/>
    </source>
</evidence>
<dbReference type="InterPro" id="IPR006143">
    <property type="entry name" value="RND_pump_MFP"/>
</dbReference>
<dbReference type="InterPro" id="IPR058627">
    <property type="entry name" value="MdtA-like_C"/>
</dbReference>
<evidence type="ECO:0000313" key="8">
    <source>
        <dbReference type="EMBL" id="RGI76424.1"/>
    </source>
</evidence>
<dbReference type="InterPro" id="IPR058625">
    <property type="entry name" value="MdtA-like_BSH"/>
</dbReference>
<evidence type="ECO:0000313" key="9">
    <source>
        <dbReference type="EMBL" id="RGS54048.1"/>
    </source>
</evidence>
<evidence type="ECO:0000256" key="2">
    <source>
        <dbReference type="ARBA" id="ARBA00009477"/>
    </source>
</evidence>
<evidence type="ECO:0000256" key="3">
    <source>
        <dbReference type="ARBA" id="ARBA00022448"/>
    </source>
</evidence>
<evidence type="ECO:0000313" key="12">
    <source>
        <dbReference type="Proteomes" id="UP000283766"/>
    </source>
</evidence>
<sequence length="389" mass="43520">MYDSIPTFWSIMTTIMPKWHVRILHLYTKIIITVITMKLFSLSLLCFALLCSCGNHGVKEKPIVKNVHIVHAEPIAGNTFRSFPGVVKAAQQIELGFKTAGQIKQLCVDEGDYIREGQLIARLDDTDYQLQLAATESQYRQLSTEMTRLEELHRRNNITDNDYEKAVAGLEQLKAQLESNRNTVNYTQLHSPISGYIQAVHFEKAEMVNTGTAVVTLVDVNNIEIESELPASVYLQKDNFISYSCHSRLLADNNFSLKLASINPKSNSNQLYRMRLFPETDAKNALSIGMNVEVTVEIRNGEHSGGYTLWPRSVFMQNGKSYVWVVNDRSEVKLKPVEISGLDSKGRIIILSGLNETDNIVESGLSALDEGDVVRVIAQPAKTNVGGIL</sequence>
<dbReference type="PANTHER" id="PTHR30469:SF15">
    <property type="entry name" value="HLYD FAMILY OF SECRETION PROTEINS"/>
    <property type="match status" value="1"/>
</dbReference>
<dbReference type="Pfam" id="PF25917">
    <property type="entry name" value="BSH_RND"/>
    <property type="match status" value="1"/>
</dbReference>
<evidence type="ECO:0000259" key="7">
    <source>
        <dbReference type="Pfam" id="PF25967"/>
    </source>
</evidence>
<keyword evidence="4" id="KW-0175">Coiled coil</keyword>
<comment type="subcellular location">
    <subcellularLocation>
        <location evidence="1">Cell envelope</location>
    </subcellularLocation>
</comment>